<name>A0ABN9VDZ6_9DINO</name>
<keyword evidence="3" id="KW-1185">Reference proteome</keyword>
<evidence type="ECO:0000313" key="2">
    <source>
        <dbReference type="EMBL" id="CAK0870974.1"/>
    </source>
</evidence>
<sequence length="110" mass="11357">MHQKGTRRPARAPSARAMTDSASSSSLGGTLRAARRGPTAAAARPRHTPPRAAAAAQRAPAHRPPHARRGASAMKVQPENVAADVVAAAAVDNITTIDRIELDPDPMGEG</sequence>
<comment type="caution">
    <text evidence="2">The sequence shown here is derived from an EMBL/GenBank/DDBJ whole genome shotgun (WGS) entry which is preliminary data.</text>
</comment>
<feature type="region of interest" description="Disordered" evidence="1">
    <location>
        <begin position="1"/>
        <end position="74"/>
    </location>
</feature>
<organism evidence="2 3">
    <name type="scientific">Prorocentrum cordatum</name>
    <dbReference type="NCBI Taxonomy" id="2364126"/>
    <lineage>
        <taxon>Eukaryota</taxon>
        <taxon>Sar</taxon>
        <taxon>Alveolata</taxon>
        <taxon>Dinophyceae</taxon>
        <taxon>Prorocentrales</taxon>
        <taxon>Prorocentraceae</taxon>
        <taxon>Prorocentrum</taxon>
    </lineage>
</organism>
<accession>A0ABN9VDZ6</accession>
<protein>
    <submittedName>
        <fullName evidence="2">Uncharacterized protein</fullName>
    </submittedName>
</protein>
<feature type="non-terminal residue" evidence="2">
    <location>
        <position position="110"/>
    </location>
</feature>
<reference evidence="2" key="1">
    <citation type="submission" date="2023-10" db="EMBL/GenBank/DDBJ databases">
        <authorList>
            <person name="Chen Y."/>
            <person name="Shah S."/>
            <person name="Dougan E. K."/>
            <person name="Thang M."/>
            <person name="Chan C."/>
        </authorList>
    </citation>
    <scope>NUCLEOTIDE SEQUENCE [LARGE SCALE GENOMIC DNA]</scope>
</reference>
<feature type="compositionally biased region" description="Basic residues" evidence="1">
    <location>
        <begin position="60"/>
        <end position="69"/>
    </location>
</feature>
<dbReference type="Proteomes" id="UP001189429">
    <property type="component" value="Unassembled WGS sequence"/>
</dbReference>
<feature type="compositionally biased region" description="Basic residues" evidence="1">
    <location>
        <begin position="1"/>
        <end position="10"/>
    </location>
</feature>
<gene>
    <name evidence="2" type="ORF">PCOR1329_LOCUS56937</name>
</gene>
<proteinExistence type="predicted"/>
<evidence type="ECO:0000313" key="3">
    <source>
        <dbReference type="Proteomes" id="UP001189429"/>
    </source>
</evidence>
<dbReference type="EMBL" id="CAUYUJ010017022">
    <property type="protein sequence ID" value="CAK0870974.1"/>
    <property type="molecule type" value="Genomic_DNA"/>
</dbReference>
<feature type="compositionally biased region" description="Low complexity" evidence="1">
    <location>
        <begin position="50"/>
        <end position="59"/>
    </location>
</feature>
<evidence type="ECO:0000256" key="1">
    <source>
        <dbReference type="SAM" id="MobiDB-lite"/>
    </source>
</evidence>